<comment type="caution">
    <text evidence="12">The sequence shown here is derived from an EMBL/GenBank/DDBJ whole genome shotgun (WGS) entry which is preliminary data.</text>
</comment>
<accession>A0ABR4YT74</accession>
<proteinExistence type="inferred from homology"/>
<dbReference type="NCBIfam" id="NF005760">
    <property type="entry name" value="PRK07586.1"/>
    <property type="match status" value="1"/>
</dbReference>
<comment type="similarity">
    <text evidence="3">Belongs to the TPP enzyme family.</text>
</comment>
<evidence type="ECO:0000313" key="13">
    <source>
        <dbReference type="Proteomes" id="UP000031004"/>
    </source>
</evidence>
<dbReference type="InterPro" id="IPR012001">
    <property type="entry name" value="Thiamin_PyroP_enz_TPP-bd_dom"/>
</dbReference>
<reference evidence="12 13" key="1">
    <citation type="submission" date="2014-11" db="EMBL/GenBank/DDBJ databases">
        <title>Mycobacterium setense Manresensis Genome.</title>
        <authorList>
            <person name="Rech G."/>
            <person name="Sumoy L."/>
        </authorList>
    </citation>
    <scope>NUCLEOTIDE SEQUENCE [LARGE SCALE GENOMIC DNA]</scope>
    <source>
        <strain evidence="12 13">Manresensis</strain>
    </source>
</reference>
<dbReference type="EMBL" id="JTLZ01000008">
    <property type="protein sequence ID" value="KHO23754.1"/>
    <property type="molecule type" value="Genomic_DNA"/>
</dbReference>
<dbReference type="Pfam" id="PF02776">
    <property type="entry name" value="TPP_enzyme_N"/>
    <property type="match status" value="1"/>
</dbReference>
<evidence type="ECO:0000256" key="9">
    <source>
        <dbReference type="ARBA" id="ARBA00048670"/>
    </source>
</evidence>
<evidence type="ECO:0000256" key="1">
    <source>
        <dbReference type="ARBA" id="ARBA00004974"/>
    </source>
</evidence>
<dbReference type="EC" id="2.2.1.6" evidence="4"/>
<gene>
    <name evidence="12" type="ORF">QQ44_16255</name>
</gene>
<evidence type="ECO:0000256" key="6">
    <source>
        <dbReference type="ARBA" id="ARBA00022827"/>
    </source>
</evidence>
<comment type="pathway">
    <text evidence="1">Amino-acid biosynthesis; L-isoleucine biosynthesis; L-isoleucine from 2-oxobutanoate: step 1/4.</text>
</comment>
<evidence type="ECO:0000256" key="8">
    <source>
        <dbReference type="ARBA" id="ARBA00023304"/>
    </source>
</evidence>
<name>A0ABR4YT74_9MYCO</name>
<dbReference type="SUPFAM" id="SSF52518">
    <property type="entry name" value="Thiamin diphosphate-binding fold (THDP-binding)"/>
    <property type="match status" value="2"/>
</dbReference>
<keyword evidence="7" id="KW-0786">Thiamine pyrophosphate</keyword>
<keyword evidence="6" id="KW-0274">FAD</keyword>
<dbReference type="Gene3D" id="3.40.50.970">
    <property type="match status" value="2"/>
</dbReference>
<dbReference type="InterPro" id="IPR045229">
    <property type="entry name" value="TPP_enz"/>
</dbReference>
<sequence>MSTGAEVVVNRLLAEGVDVCFANPGTSEMHFVAALDAAPAMRPVLCLFEGVATGAADGYARIAGRPAATLLHLGPGMANGLANLHNARRAFSPVVNVVGDHATYHQALDAPLESDIDALARWAHGSVHRPESAADLDAAVHAAVQSATSTPGRVATLILPADYSWGSEPQKPVRDNLVGQQGSSPDHTDTLDLAGAAELLRAQGERAVLLLGGAATGVGGLQAAARIRAATGARVLVETFPARLARGQGVPAIERLGYLAEQATQQLAGSTHLVLVGARSPVSFFAYPGKPSVLVPDGTEVRNLAIDELARLAGELGGQLPNTPQPDPVELPTGTLNPQNLAQVIAALLPENAIISDEANTSGVFLPAATASSPRHDVLTLTGGAIGQGLPVAVGAAIAAPDRPVIALQSDGSAAYTISALWTMAREHLDVTVVILNNHAYAILQLELLRVGTQADGERSRSLLDLSRPDIDFASIAEGFGVPATRAGTAQELADQFRAALAEPGPHLIDAALPTWSPG</sequence>
<dbReference type="Proteomes" id="UP000031004">
    <property type="component" value="Unassembled WGS sequence"/>
</dbReference>
<evidence type="ECO:0000256" key="5">
    <source>
        <dbReference type="ARBA" id="ARBA00022630"/>
    </source>
</evidence>
<dbReference type="CDD" id="cd07035">
    <property type="entry name" value="TPP_PYR_POX_like"/>
    <property type="match status" value="1"/>
</dbReference>
<evidence type="ECO:0000256" key="2">
    <source>
        <dbReference type="ARBA" id="ARBA00005025"/>
    </source>
</evidence>
<evidence type="ECO:0000313" key="12">
    <source>
        <dbReference type="EMBL" id="KHO23754.1"/>
    </source>
</evidence>
<dbReference type="CDD" id="cd02002">
    <property type="entry name" value="TPP_BFDC"/>
    <property type="match status" value="1"/>
</dbReference>
<keyword evidence="8" id="KW-0100">Branched-chain amino acid biosynthesis</keyword>
<feature type="domain" description="Thiamine pyrophosphate enzyme TPP-binding" evidence="10">
    <location>
        <begin position="373"/>
        <end position="510"/>
    </location>
</feature>
<dbReference type="InterPro" id="IPR011766">
    <property type="entry name" value="TPP_enzyme_TPP-bd"/>
</dbReference>
<keyword evidence="5" id="KW-0285">Flavoprotein</keyword>
<evidence type="ECO:0000256" key="4">
    <source>
        <dbReference type="ARBA" id="ARBA00013145"/>
    </source>
</evidence>
<keyword evidence="13" id="KW-1185">Reference proteome</keyword>
<evidence type="ECO:0000259" key="10">
    <source>
        <dbReference type="Pfam" id="PF02775"/>
    </source>
</evidence>
<dbReference type="InterPro" id="IPR029061">
    <property type="entry name" value="THDP-binding"/>
</dbReference>
<feature type="domain" description="Thiamine pyrophosphate enzyme N-terminal TPP-binding" evidence="11">
    <location>
        <begin position="3"/>
        <end position="109"/>
    </location>
</feature>
<dbReference type="RefSeq" id="WP_039321862.1">
    <property type="nucleotide sequence ID" value="NZ_JACKSA010000369.1"/>
</dbReference>
<evidence type="ECO:0000256" key="7">
    <source>
        <dbReference type="ARBA" id="ARBA00023052"/>
    </source>
</evidence>
<evidence type="ECO:0000256" key="3">
    <source>
        <dbReference type="ARBA" id="ARBA00007812"/>
    </source>
</evidence>
<organism evidence="12 13">
    <name type="scientific">Mycolicibacterium setense</name>
    <dbReference type="NCBI Taxonomy" id="431269"/>
    <lineage>
        <taxon>Bacteria</taxon>
        <taxon>Bacillati</taxon>
        <taxon>Actinomycetota</taxon>
        <taxon>Actinomycetes</taxon>
        <taxon>Mycobacteriales</taxon>
        <taxon>Mycobacteriaceae</taxon>
        <taxon>Mycolicibacterium</taxon>
    </lineage>
</organism>
<comment type="catalytic activity">
    <reaction evidence="9">
        <text>2 pyruvate + H(+) = (2S)-2-acetolactate + CO2</text>
        <dbReference type="Rhea" id="RHEA:25249"/>
        <dbReference type="ChEBI" id="CHEBI:15361"/>
        <dbReference type="ChEBI" id="CHEBI:15378"/>
        <dbReference type="ChEBI" id="CHEBI:16526"/>
        <dbReference type="ChEBI" id="CHEBI:58476"/>
        <dbReference type="EC" id="2.2.1.6"/>
    </reaction>
</comment>
<dbReference type="PANTHER" id="PTHR18968">
    <property type="entry name" value="THIAMINE PYROPHOSPHATE ENZYMES"/>
    <property type="match status" value="1"/>
</dbReference>
<dbReference type="PANTHER" id="PTHR18968:SF86">
    <property type="entry name" value="ACETOLACTATE SYNTHASE LARGE SUBUNIT ILVX-RELATED"/>
    <property type="match status" value="1"/>
</dbReference>
<comment type="pathway">
    <text evidence="2">Amino-acid biosynthesis; L-valine biosynthesis; L-valine from pyruvate: step 1/4.</text>
</comment>
<evidence type="ECO:0000259" key="11">
    <source>
        <dbReference type="Pfam" id="PF02776"/>
    </source>
</evidence>
<protein>
    <recommendedName>
        <fullName evidence="4">acetolactate synthase</fullName>
        <ecNumber evidence="4">2.2.1.6</ecNumber>
    </recommendedName>
</protein>
<keyword evidence="8" id="KW-0028">Amino-acid biosynthesis</keyword>
<dbReference type="Pfam" id="PF02775">
    <property type="entry name" value="TPP_enzyme_C"/>
    <property type="match status" value="1"/>
</dbReference>